<protein>
    <recommendedName>
        <fullName evidence="2">protein-glutamate methylesterase</fullName>
        <ecNumber evidence="2">3.1.1.61</ecNumber>
    </recommendedName>
</protein>
<dbReference type="PANTHER" id="PTHR42872:SF6">
    <property type="entry name" value="PROTEIN-GLUTAMATE METHYLESTERASE_PROTEIN-GLUTAMINE GLUTAMINASE"/>
    <property type="match status" value="1"/>
</dbReference>
<dbReference type="Gene3D" id="3.40.50.180">
    <property type="entry name" value="Methylesterase CheB, C-terminal domain"/>
    <property type="match status" value="1"/>
</dbReference>
<keyword evidence="7" id="KW-1185">Reference proteome</keyword>
<feature type="domain" description="CheB-type methylesterase" evidence="5">
    <location>
        <begin position="5"/>
        <end position="194"/>
    </location>
</feature>
<dbReference type="Pfam" id="PF01339">
    <property type="entry name" value="CheB_methylest"/>
    <property type="match status" value="1"/>
</dbReference>
<proteinExistence type="predicted"/>
<organism evidence="6 7">
    <name type="scientific">Neolewinella maritima</name>
    <dbReference type="NCBI Taxonomy" id="1383882"/>
    <lineage>
        <taxon>Bacteria</taxon>
        <taxon>Pseudomonadati</taxon>
        <taxon>Bacteroidota</taxon>
        <taxon>Saprospiria</taxon>
        <taxon>Saprospirales</taxon>
        <taxon>Lewinellaceae</taxon>
        <taxon>Neolewinella</taxon>
    </lineage>
</organism>
<evidence type="ECO:0000313" key="6">
    <source>
        <dbReference type="EMBL" id="CAH0999772.1"/>
    </source>
</evidence>
<evidence type="ECO:0000256" key="1">
    <source>
        <dbReference type="ARBA" id="ARBA00022801"/>
    </source>
</evidence>
<dbReference type="PANTHER" id="PTHR42872">
    <property type="entry name" value="PROTEIN-GLUTAMATE METHYLESTERASE/PROTEIN-GLUTAMINE GLUTAMINASE"/>
    <property type="match status" value="1"/>
</dbReference>
<evidence type="ECO:0000259" key="5">
    <source>
        <dbReference type="PROSITE" id="PS50122"/>
    </source>
</evidence>
<dbReference type="InterPro" id="IPR035909">
    <property type="entry name" value="CheB_C"/>
</dbReference>
<dbReference type="InterPro" id="IPR000673">
    <property type="entry name" value="Sig_transdc_resp-reg_Me-estase"/>
</dbReference>
<dbReference type="GO" id="GO:0050568">
    <property type="term" value="F:protein-glutamine glutaminase activity"/>
    <property type="evidence" value="ECO:0007669"/>
    <property type="project" value="UniProtKB-EC"/>
</dbReference>
<gene>
    <name evidence="6" type="primary">cheB_1</name>
    <name evidence="6" type="ORF">LEM8419_01072</name>
</gene>
<dbReference type="PROSITE" id="PS50122">
    <property type="entry name" value="CHEB"/>
    <property type="match status" value="1"/>
</dbReference>
<dbReference type="RefSeq" id="WP_238749985.1">
    <property type="nucleotide sequence ID" value="NZ_CAKLPZ010000001.1"/>
</dbReference>
<evidence type="ECO:0000256" key="4">
    <source>
        <dbReference type="PROSITE-ProRule" id="PRU00050"/>
    </source>
</evidence>
<feature type="active site" evidence="4">
    <location>
        <position position="44"/>
    </location>
</feature>
<dbReference type="CDD" id="cd16433">
    <property type="entry name" value="CheB"/>
    <property type="match status" value="1"/>
</dbReference>
<feature type="active site" evidence="4">
    <location>
        <position position="136"/>
    </location>
</feature>
<comment type="catalytic activity">
    <reaction evidence="3">
        <text>[protein]-L-glutamate 5-O-methyl ester + H2O = L-glutamyl-[protein] + methanol + H(+)</text>
        <dbReference type="Rhea" id="RHEA:23236"/>
        <dbReference type="Rhea" id="RHEA-COMP:10208"/>
        <dbReference type="Rhea" id="RHEA-COMP:10311"/>
        <dbReference type="ChEBI" id="CHEBI:15377"/>
        <dbReference type="ChEBI" id="CHEBI:15378"/>
        <dbReference type="ChEBI" id="CHEBI:17790"/>
        <dbReference type="ChEBI" id="CHEBI:29973"/>
        <dbReference type="ChEBI" id="CHEBI:82795"/>
        <dbReference type="EC" id="3.1.1.61"/>
    </reaction>
</comment>
<keyword evidence="4" id="KW-0145">Chemotaxis</keyword>
<reference evidence="6" key="1">
    <citation type="submission" date="2021-12" db="EMBL/GenBank/DDBJ databases">
        <authorList>
            <person name="Rodrigo-Torres L."/>
            <person name="Arahal R. D."/>
            <person name="Lucena T."/>
        </authorList>
    </citation>
    <scope>NUCLEOTIDE SEQUENCE</scope>
    <source>
        <strain evidence="6">CECT 8419</strain>
    </source>
</reference>
<keyword evidence="1 4" id="KW-0378">Hydrolase</keyword>
<feature type="active site" evidence="4">
    <location>
        <position position="17"/>
    </location>
</feature>
<evidence type="ECO:0000256" key="2">
    <source>
        <dbReference type="ARBA" id="ARBA00039140"/>
    </source>
</evidence>
<evidence type="ECO:0000256" key="3">
    <source>
        <dbReference type="ARBA" id="ARBA00048267"/>
    </source>
</evidence>
<dbReference type="PIRSF" id="PIRSF036461">
    <property type="entry name" value="Chmtx_methlestr"/>
    <property type="match status" value="1"/>
</dbReference>
<dbReference type="EMBL" id="CAKLPZ010000001">
    <property type="protein sequence ID" value="CAH0999772.1"/>
    <property type="molecule type" value="Genomic_DNA"/>
</dbReference>
<dbReference type="InterPro" id="IPR011247">
    <property type="entry name" value="Chemotax_prot-Glu_Me-esterase"/>
</dbReference>
<sequence>MVELEENYRNIVVIGASAGGLEAILAIVEELPEDLGAAVFVVQHIPSYARSNIDRVIQSHTKLRVTQPIDGSRIEPNTIYIARADRHLMVEPGRVVVSKGPRENRFRPAVDALFRSAAHAYRDRVIGVVVSGALNDGSSGTWTIKRFGGTSIVQDPDEAMFSDMPRETMQYTEVDHVLPASQIGQLLGTLCRKEITPSTGNGHSEEEAAKVELEIAVAKGANGMKMGILDIGNPSSLACPECHGVLAKFQEGRLLRFRCHTGHAHTVESLLASVNDNVEKSMWEVMRGMEESKVLLDTLAEQMEHAQDYEMAAVYRQRAAASQEQAVRVQLAIEESDLSAAGSEALPHIQ</sequence>
<dbReference type="Proteomes" id="UP000837803">
    <property type="component" value="Unassembled WGS sequence"/>
</dbReference>
<accession>A0ABM9AZ27</accession>
<comment type="caution">
    <text evidence="6">The sequence shown here is derived from an EMBL/GenBank/DDBJ whole genome shotgun (WGS) entry which is preliminary data.</text>
</comment>
<name>A0ABM9AZ27_9BACT</name>
<dbReference type="SUPFAM" id="SSF52738">
    <property type="entry name" value="Methylesterase CheB, C-terminal domain"/>
    <property type="match status" value="1"/>
</dbReference>
<dbReference type="EC" id="3.1.1.61" evidence="2"/>
<evidence type="ECO:0000313" key="7">
    <source>
        <dbReference type="Proteomes" id="UP000837803"/>
    </source>
</evidence>